<feature type="region of interest" description="Disordered" evidence="1">
    <location>
        <begin position="46"/>
        <end position="112"/>
    </location>
</feature>
<evidence type="ECO:0000256" key="1">
    <source>
        <dbReference type="SAM" id="MobiDB-lite"/>
    </source>
</evidence>
<feature type="compositionally biased region" description="Basic and acidic residues" evidence="1">
    <location>
        <begin position="89"/>
        <end position="101"/>
    </location>
</feature>
<sequence length="112" mass="12559">MGWIGSDLSKAQIQEKKKLDQISSMLENSAFTARTLLHGCTTLQPSSLNPSHDAEKIMSGWHKDVRTEKGDTAQGWREAAGMTTREKRRAQGRERLRQHGDDGEEPATVRVK</sequence>
<reference evidence="2 3" key="1">
    <citation type="journal article" date="2023" name="Plants (Basel)">
        <title>Bridging the Gap: Combining Genomics and Transcriptomics Approaches to Understand Stylosanthes scabra, an Orphan Legume from the Brazilian Caatinga.</title>
        <authorList>
            <person name="Ferreira-Neto J.R.C."/>
            <person name="da Silva M.D."/>
            <person name="Binneck E."/>
            <person name="de Melo N.F."/>
            <person name="da Silva R.H."/>
            <person name="de Melo A.L.T.M."/>
            <person name="Pandolfi V."/>
            <person name="Bustamante F.O."/>
            <person name="Brasileiro-Vidal A.C."/>
            <person name="Benko-Iseppon A.M."/>
        </authorList>
    </citation>
    <scope>NUCLEOTIDE SEQUENCE [LARGE SCALE GENOMIC DNA]</scope>
    <source>
        <tissue evidence="2">Leaves</tissue>
    </source>
</reference>
<evidence type="ECO:0000313" key="2">
    <source>
        <dbReference type="EMBL" id="MED6188397.1"/>
    </source>
</evidence>
<keyword evidence="3" id="KW-1185">Reference proteome</keyword>
<name>A0ABU6WSS4_9FABA</name>
<accession>A0ABU6WSS4</accession>
<organism evidence="2 3">
    <name type="scientific">Stylosanthes scabra</name>
    <dbReference type="NCBI Taxonomy" id="79078"/>
    <lineage>
        <taxon>Eukaryota</taxon>
        <taxon>Viridiplantae</taxon>
        <taxon>Streptophyta</taxon>
        <taxon>Embryophyta</taxon>
        <taxon>Tracheophyta</taxon>
        <taxon>Spermatophyta</taxon>
        <taxon>Magnoliopsida</taxon>
        <taxon>eudicotyledons</taxon>
        <taxon>Gunneridae</taxon>
        <taxon>Pentapetalae</taxon>
        <taxon>rosids</taxon>
        <taxon>fabids</taxon>
        <taxon>Fabales</taxon>
        <taxon>Fabaceae</taxon>
        <taxon>Papilionoideae</taxon>
        <taxon>50 kb inversion clade</taxon>
        <taxon>dalbergioids sensu lato</taxon>
        <taxon>Dalbergieae</taxon>
        <taxon>Pterocarpus clade</taxon>
        <taxon>Stylosanthes</taxon>
    </lineage>
</organism>
<dbReference type="Proteomes" id="UP001341840">
    <property type="component" value="Unassembled WGS sequence"/>
</dbReference>
<dbReference type="EMBL" id="JASCZI010182675">
    <property type="protein sequence ID" value="MED6188397.1"/>
    <property type="molecule type" value="Genomic_DNA"/>
</dbReference>
<gene>
    <name evidence="2" type="ORF">PIB30_085573</name>
</gene>
<evidence type="ECO:0000313" key="3">
    <source>
        <dbReference type="Proteomes" id="UP001341840"/>
    </source>
</evidence>
<comment type="caution">
    <text evidence="2">The sequence shown here is derived from an EMBL/GenBank/DDBJ whole genome shotgun (WGS) entry which is preliminary data.</text>
</comment>
<feature type="compositionally biased region" description="Basic and acidic residues" evidence="1">
    <location>
        <begin position="52"/>
        <end position="71"/>
    </location>
</feature>
<protein>
    <submittedName>
        <fullName evidence="2">Uncharacterized protein</fullName>
    </submittedName>
</protein>
<proteinExistence type="predicted"/>